<gene>
    <name evidence="3" type="ORF">SAMN05660226_01866</name>
</gene>
<evidence type="ECO:0000313" key="4">
    <source>
        <dbReference type="Proteomes" id="UP000190541"/>
    </source>
</evidence>
<evidence type="ECO:0000313" key="3">
    <source>
        <dbReference type="EMBL" id="SKB54644.1"/>
    </source>
</evidence>
<organism evidence="3 4">
    <name type="scientific">Parapedobacter luteus</name>
    <dbReference type="NCBI Taxonomy" id="623280"/>
    <lineage>
        <taxon>Bacteria</taxon>
        <taxon>Pseudomonadati</taxon>
        <taxon>Bacteroidota</taxon>
        <taxon>Sphingobacteriia</taxon>
        <taxon>Sphingobacteriales</taxon>
        <taxon>Sphingobacteriaceae</taxon>
        <taxon>Parapedobacter</taxon>
    </lineage>
</organism>
<dbReference type="GO" id="GO:0016989">
    <property type="term" value="F:sigma factor antagonist activity"/>
    <property type="evidence" value="ECO:0007669"/>
    <property type="project" value="TreeGrafter"/>
</dbReference>
<proteinExistence type="predicted"/>
<keyword evidence="4" id="KW-1185">Reference proteome</keyword>
<dbReference type="Gene3D" id="3.55.50.30">
    <property type="match status" value="1"/>
</dbReference>
<dbReference type="PANTHER" id="PTHR30273:SF2">
    <property type="entry name" value="PROTEIN FECR"/>
    <property type="match status" value="1"/>
</dbReference>
<dbReference type="EMBL" id="FUYS01000004">
    <property type="protein sequence ID" value="SKB54644.1"/>
    <property type="molecule type" value="Genomic_DNA"/>
</dbReference>
<dbReference type="Pfam" id="PF04773">
    <property type="entry name" value="FecR"/>
    <property type="match status" value="1"/>
</dbReference>
<dbReference type="Proteomes" id="UP000190541">
    <property type="component" value="Unassembled WGS sequence"/>
</dbReference>
<dbReference type="InterPro" id="IPR006860">
    <property type="entry name" value="FecR"/>
</dbReference>
<dbReference type="Gene3D" id="2.60.120.1440">
    <property type="match status" value="1"/>
</dbReference>
<accession>A0A1T5C5D9</accession>
<dbReference type="RefSeq" id="WP_176146146.1">
    <property type="nucleotide sequence ID" value="NZ_FUYS01000004.1"/>
</dbReference>
<reference evidence="3 4" key="1">
    <citation type="submission" date="2017-02" db="EMBL/GenBank/DDBJ databases">
        <authorList>
            <person name="Peterson S.W."/>
        </authorList>
    </citation>
    <scope>NUCLEOTIDE SEQUENCE [LARGE SCALE GENOMIC DNA]</scope>
    <source>
        <strain evidence="3 4">DSM 22899</strain>
    </source>
</reference>
<dbReference type="PANTHER" id="PTHR30273">
    <property type="entry name" value="PERIPLASMIC SIGNAL SENSOR AND SIGMA FACTOR ACTIVATOR FECR-RELATED"/>
    <property type="match status" value="1"/>
</dbReference>
<protein>
    <submittedName>
        <fullName evidence="3">FecR family protein</fullName>
    </submittedName>
</protein>
<feature type="domain" description="Protein FecR C-terminal" evidence="2">
    <location>
        <begin position="310"/>
        <end position="376"/>
    </location>
</feature>
<evidence type="ECO:0000259" key="1">
    <source>
        <dbReference type="Pfam" id="PF04773"/>
    </source>
</evidence>
<dbReference type="AlphaFoldDB" id="A0A1T5C5D9"/>
<dbReference type="InterPro" id="IPR032508">
    <property type="entry name" value="FecR_C"/>
</dbReference>
<evidence type="ECO:0000259" key="2">
    <source>
        <dbReference type="Pfam" id="PF16344"/>
    </source>
</evidence>
<dbReference type="STRING" id="623280.SAMN05660226_01866"/>
<name>A0A1T5C5D9_9SPHI</name>
<dbReference type="InterPro" id="IPR012373">
    <property type="entry name" value="Ferrdict_sens_TM"/>
</dbReference>
<feature type="domain" description="FecR protein" evidence="1">
    <location>
        <begin position="167"/>
        <end position="266"/>
    </location>
</feature>
<sequence length="387" mass="43209">MSDPENKRIEELARKWAAGNISEGEMKQLDNWFLEGNEGAQSWPGEDRDAESLQARLRGRLMRDVSRRSAAVRYIRRGAVAAALLLAIGVSYQLIKREAVETPEGNAAVMEAIVPGKDRAYLTLSSGKTVELASDQETLVVEGEQLQYANGRPVGAELDGDSADWNTIQVPNGGKYKVRLPDGTLVWLNAGSSLRFPSSFTETGRAVALSGEAYFDVAKQTDANNRRIPFMVRTKHQSVEVLGTQFNINAYEDEATTRTTLLEGSIHVHVGTQEYVVRPLQEAVLHHGSTRVQVGATDTLEAVAWKNGLFRFKGLDIHGVMKQVSRWYDVEVQFAESIQNRRLTGYVSRDLPIHRVLAMLEEVGEVTVDIEDRILYVRRGKREQQNK</sequence>
<dbReference type="Pfam" id="PF16344">
    <property type="entry name" value="FecR_C"/>
    <property type="match status" value="1"/>
</dbReference>